<evidence type="ECO:0000313" key="11">
    <source>
        <dbReference type="EMBL" id="CAF4697667.1"/>
    </source>
</evidence>
<dbReference type="GO" id="GO:0016779">
    <property type="term" value="F:nucleotidyltransferase activity"/>
    <property type="evidence" value="ECO:0007669"/>
    <property type="project" value="UniProtKB-KW"/>
</dbReference>
<comment type="similarity">
    <text evidence="2">Belongs to the peptidase C14A family.</text>
</comment>
<dbReference type="PANTHER" id="PTHR22576:SF37">
    <property type="entry name" value="MUCOSA-ASSOCIATED LYMPHOID TISSUE LYMPHOMA TRANSLOCATION PROTEIN 1"/>
    <property type="match status" value="1"/>
</dbReference>
<feature type="compositionally biased region" description="Polar residues" evidence="8">
    <location>
        <begin position="227"/>
        <end position="243"/>
    </location>
</feature>
<dbReference type="SMART" id="SM00115">
    <property type="entry name" value="CASc"/>
    <property type="match status" value="1"/>
</dbReference>
<feature type="region of interest" description="Disordered" evidence="8">
    <location>
        <begin position="227"/>
        <end position="307"/>
    </location>
</feature>
<evidence type="ECO:0000313" key="10">
    <source>
        <dbReference type="EMBL" id="CAF3710120.1"/>
    </source>
</evidence>
<dbReference type="GO" id="GO:0006508">
    <property type="term" value="P:proteolysis"/>
    <property type="evidence" value="ECO:0007669"/>
    <property type="project" value="InterPro"/>
</dbReference>
<evidence type="ECO:0000256" key="3">
    <source>
        <dbReference type="ARBA" id="ARBA00022676"/>
    </source>
</evidence>
<dbReference type="InterPro" id="IPR000768">
    <property type="entry name" value="ART"/>
</dbReference>
<evidence type="ECO:0000259" key="9">
    <source>
        <dbReference type="PROSITE" id="PS50208"/>
    </source>
</evidence>
<dbReference type="Proteomes" id="UP000663838">
    <property type="component" value="Unassembled WGS sequence"/>
</dbReference>
<evidence type="ECO:0000313" key="12">
    <source>
        <dbReference type="Proteomes" id="UP000663865"/>
    </source>
</evidence>
<reference evidence="10" key="1">
    <citation type="submission" date="2021-02" db="EMBL/GenBank/DDBJ databases">
        <authorList>
            <person name="Nowell W R."/>
        </authorList>
    </citation>
    <scope>NUCLEOTIDE SEQUENCE</scope>
</reference>
<evidence type="ECO:0000256" key="5">
    <source>
        <dbReference type="ARBA" id="ARBA00022695"/>
    </source>
</evidence>
<dbReference type="Proteomes" id="UP000663865">
    <property type="component" value="Unassembled WGS sequence"/>
</dbReference>
<dbReference type="Pfam" id="PF01129">
    <property type="entry name" value="ART"/>
    <property type="match status" value="1"/>
</dbReference>
<comment type="catalytic activity">
    <reaction evidence="6 7">
        <text>L-arginyl-[protein] + NAD(+) = N(omega)-(ADP-D-ribosyl)-L-arginyl-[protein] + nicotinamide + H(+)</text>
        <dbReference type="Rhea" id="RHEA:19149"/>
        <dbReference type="Rhea" id="RHEA-COMP:10532"/>
        <dbReference type="Rhea" id="RHEA-COMP:15087"/>
        <dbReference type="ChEBI" id="CHEBI:15378"/>
        <dbReference type="ChEBI" id="CHEBI:17154"/>
        <dbReference type="ChEBI" id="CHEBI:29965"/>
        <dbReference type="ChEBI" id="CHEBI:57540"/>
        <dbReference type="ChEBI" id="CHEBI:142554"/>
        <dbReference type="EC" id="2.4.2.31"/>
    </reaction>
</comment>
<keyword evidence="3 7" id="KW-0328">Glycosyltransferase</keyword>
<dbReference type="EMBL" id="CAJNYV010004956">
    <property type="protein sequence ID" value="CAF3710120.1"/>
    <property type="molecule type" value="Genomic_DNA"/>
</dbReference>
<keyword evidence="5" id="KW-0548">Nucleotidyltransferase</keyword>
<evidence type="ECO:0000256" key="1">
    <source>
        <dbReference type="ARBA" id="ARBA00009558"/>
    </source>
</evidence>
<keyword evidence="4 7" id="KW-0808">Transferase</keyword>
<dbReference type="PROSITE" id="PS50208">
    <property type="entry name" value="CASPASE_P20"/>
    <property type="match status" value="1"/>
</dbReference>
<keyword evidence="7" id="KW-0521">NADP</keyword>
<dbReference type="InterPro" id="IPR001309">
    <property type="entry name" value="Pept_C14_p20"/>
</dbReference>
<protein>
    <recommendedName>
        <fullName evidence="7">NAD(P)(+)--arginine ADP-ribosyltransferase</fullName>
        <ecNumber evidence="7">2.4.2.31</ecNumber>
    </recommendedName>
    <alternativeName>
        <fullName evidence="7">Mono(ADP-ribosyl)transferase</fullName>
    </alternativeName>
</protein>
<dbReference type="Gene3D" id="3.90.176.10">
    <property type="entry name" value="Toxin ADP-ribosyltransferase, Chain A, domain 1"/>
    <property type="match status" value="1"/>
</dbReference>
<dbReference type="EC" id="2.4.2.31" evidence="7"/>
<name>A0A818V4P5_9BILA</name>
<dbReference type="InterPro" id="IPR015917">
    <property type="entry name" value="Pept_C14A"/>
</dbReference>
<feature type="compositionally biased region" description="Polar residues" evidence="8">
    <location>
        <begin position="262"/>
        <end position="295"/>
    </location>
</feature>
<dbReference type="InterPro" id="IPR029030">
    <property type="entry name" value="Caspase-like_dom_sf"/>
</dbReference>
<dbReference type="Pfam" id="PF00656">
    <property type="entry name" value="Peptidase_C14"/>
    <property type="match status" value="1"/>
</dbReference>
<dbReference type="InterPro" id="IPR011600">
    <property type="entry name" value="Pept_C14_caspase"/>
</dbReference>
<dbReference type="PROSITE" id="PS51996">
    <property type="entry name" value="TR_MART"/>
    <property type="match status" value="1"/>
</dbReference>
<evidence type="ECO:0000256" key="2">
    <source>
        <dbReference type="ARBA" id="ARBA00010134"/>
    </source>
</evidence>
<evidence type="ECO:0000256" key="4">
    <source>
        <dbReference type="ARBA" id="ARBA00022679"/>
    </source>
</evidence>
<dbReference type="EMBL" id="CAJOBS010001173">
    <property type="protein sequence ID" value="CAF4697667.1"/>
    <property type="molecule type" value="Genomic_DNA"/>
</dbReference>
<dbReference type="SUPFAM" id="SSF52129">
    <property type="entry name" value="Caspase-like"/>
    <property type="match status" value="1"/>
</dbReference>
<feature type="domain" description="Caspase family p20" evidence="9">
    <location>
        <begin position="342"/>
        <end position="418"/>
    </location>
</feature>
<dbReference type="GO" id="GO:0106274">
    <property type="term" value="F:NAD+-protein-arginine ADP-ribosyltransferase activity"/>
    <property type="evidence" value="ECO:0007669"/>
    <property type="project" value="UniProtKB-EC"/>
</dbReference>
<dbReference type="GO" id="GO:0004197">
    <property type="term" value="F:cysteine-type endopeptidase activity"/>
    <property type="evidence" value="ECO:0007669"/>
    <property type="project" value="InterPro"/>
</dbReference>
<organism evidence="10 12">
    <name type="scientific">Rotaria socialis</name>
    <dbReference type="NCBI Taxonomy" id="392032"/>
    <lineage>
        <taxon>Eukaryota</taxon>
        <taxon>Metazoa</taxon>
        <taxon>Spiralia</taxon>
        <taxon>Gnathifera</taxon>
        <taxon>Rotifera</taxon>
        <taxon>Eurotatoria</taxon>
        <taxon>Bdelloidea</taxon>
        <taxon>Philodinida</taxon>
        <taxon>Philodinidae</taxon>
        <taxon>Rotaria</taxon>
    </lineage>
</organism>
<keyword evidence="7" id="KW-0520">NAD</keyword>
<accession>A0A818V4P5</accession>
<sequence length="576" mass="65278">MTSIDRFLDADQEPLQRLSSIQDYRKESLVKLEDAVKIIQLLTYDYERMALTAKRKMYCPGDKLTVDEAAAIYLYTMWYWRANEAIAIKLNRVLRSGVPNHVIPWASYIQLFVTGLNKLPSKKGTVWCGARGDITAHYQNECIWTGFSPCTGTKLVIDDLLNKCAVYTMFEIECINGKSIRDYSEDPNENEVLLMPGTRFRVMKKEDLKYGSRKVYLKEVESQSQLLPQPSGYLSSTNQSYRTDQGLPSPPIQPRKKRDVPQVNTNYKLVVLQTPSENQKSQPQKSTVETNTFNNFRIDKPSPGSGIEAVGRKNEYRFSCTNLDNPNSRRLSGTPTYDSHKRRRIALVIGNNKYKQLPLDSCLNDANDLSKTLKSIGFLVTTETDLNCEEMDGELEKFVESILSDDLVLFFFSGHGVQRDDQNYLIPCDNDRIRGPSDLKYRAINAQRFLDLMSDKNPFVIVYLLDCCRTYWLPNMPKSRSLSSSSIGLAAMSAKAGTLIAFACAPGAVATDKTENGRNGMFTYHLLQNITRPEEEIMMLLIDVTNGVVKDTKGKQIPYITSALTQRGIYLVSLQK</sequence>
<comment type="similarity">
    <text evidence="1 7">Belongs to the Arg-specific ADP-ribosyltransferase family.</text>
</comment>
<evidence type="ECO:0000256" key="6">
    <source>
        <dbReference type="ARBA" id="ARBA00047597"/>
    </source>
</evidence>
<dbReference type="SUPFAM" id="SSF56399">
    <property type="entry name" value="ADP-ribosylation"/>
    <property type="match status" value="1"/>
</dbReference>
<dbReference type="InterPro" id="IPR052039">
    <property type="entry name" value="Caspase-related_regulators"/>
</dbReference>
<proteinExistence type="inferred from homology"/>
<dbReference type="Gene3D" id="3.40.50.1460">
    <property type="match status" value="1"/>
</dbReference>
<gene>
    <name evidence="10" type="ORF">KIK155_LOCUS27264</name>
    <name evidence="11" type="ORF">TOA249_LOCUS16849</name>
</gene>
<dbReference type="PANTHER" id="PTHR22576">
    <property type="entry name" value="MUCOSA ASSOCIATED LYMPHOID TISSUE LYMPHOMA TRANSLOCATION PROTEIN 1/PARACASPASE"/>
    <property type="match status" value="1"/>
</dbReference>
<evidence type="ECO:0000256" key="7">
    <source>
        <dbReference type="RuleBase" id="RU361228"/>
    </source>
</evidence>
<evidence type="ECO:0000256" key="8">
    <source>
        <dbReference type="SAM" id="MobiDB-lite"/>
    </source>
</evidence>
<dbReference type="AlphaFoldDB" id="A0A818V4P5"/>
<comment type="caution">
    <text evidence="10">The sequence shown here is derived from an EMBL/GenBank/DDBJ whole genome shotgun (WGS) entry which is preliminary data.</text>
</comment>